<organism evidence="1">
    <name type="scientific">Candidatus Kentrum sp. SD</name>
    <dbReference type="NCBI Taxonomy" id="2126332"/>
    <lineage>
        <taxon>Bacteria</taxon>
        <taxon>Pseudomonadati</taxon>
        <taxon>Pseudomonadota</taxon>
        <taxon>Gammaproteobacteria</taxon>
        <taxon>Candidatus Kentrum</taxon>
    </lineage>
</organism>
<reference evidence="1" key="1">
    <citation type="submission" date="2019-02" db="EMBL/GenBank/DDBJ databases">
        <authorList>
            <person name="Gruber-Vodicka R. H."/>
            <person name="Seah K. B. B."/>
        </authorList>
    </citation>
    <scope>NUCLEOTIDE SEQUENCE</scope>
    <source>
        <strain evidence="1">BECK_S127</strain>
    </source>
</reference>
<evidence type="ECO:0000313" key="1">
    <source>
        <dbReference type="EMBL" id="VFK78169.1"/>
    </source>
</evidence>
<dbReference type="AlphaFoldDB" id="A0A451BIS8"/>
<name>A0A451BIS8_9GAMM</name>
<proteinExistence type="predicted"/>
<gene>
    <name evidence="1" type="ORF">BECKSD772D_GA0070982_100837</name>
</gene>
<accession>A0A451BIS8</accession>
<sequence length="24" mass="2859">MSYGRSMHLQYADHKVEMIVTQHP</sequence>
<protein>
    <submittedName>
        <fullName evidence="1">Uncharacterized protein</fullName>
    </submittedName>
</protein>
<dbReference type="EMBL" id="CAADHB010000008">
    <property type="protein sequence ID" value="VFK78169.1"/>
    <property type="molecule type" value="Genomic_DNA"/>
</dbReference>